<organism evidence="3 4">
    <name type="scientific">Camelimonas lactis</name>
    <dbReference type="NCBI Taxonomy" id="659006"/>
    <lineage>
        <taxon>Bacteria</taxon>
        <taxon>Pseudomonadati</taxon>
        <taxon>Pseudomonadota</taxon>
        <taxon>Alphaproteobacteria</taxon>
        <taxon>Hyphomicrobiales</taxon>
        <taxon>Chelatococcaceae</taxon>
        <taxon>Camelimonas</taxon>
    </lineage>
</organism>
<evidence type="ECO:0000313" key="3">
    <source>
        <dbReference type="EMBL" id="TCO15765.1"/>
    </source>
</evidence>
<dbReference type="AlphaFoldDB" id="A0A4R2GXR2"/>
<evidence type="ECO:0000256" key="1">
    <source>
        <dbReference type="SAM" id="MobiDB-lite"/>
    </source>
</evidence>
<evidence type="ECO:0000256" key="2">
    <source>
        <dbReference type="SAM" id="Phobius"/>
    </source>
</evidence>
<keyword evidence="2" id="KW-0812">Transmembrane</keyword>
<accession>A0A4R2GXR2</accession>
<name>A0A4R2GXR2_9HYPH</name>
<dbReference type="EMBL" id="SLWL01000001">
    <property type="protein sequence ID" value="TCO15765.1"/>
    <property type="molecule type" value="Genomic_DNA"/>
</dbReference>
<dbReference type="InterPro" id="IPR025489">
    <property type="entry name" value="DUF4381"/>
</dbReference>
<dbReference type="Proteomes" id="UP000294881">
    <property type="component" value="Unassembled WGS sequence"/>
</dbReference>
<proteinExistence type="predicted"/>
<dbReference type="OrthoDB" id="283083at2"/>
<protein>
    <submittedName>
        <fullName evidence="3">Uncharacterized protein DUF4381</fullName>
    </submittedName>
</protein>
<evidence type="ECO:0000313" key="4">
    <source>
        <dbReference type="Proteomes" id="UP000294881"/>
    </source>
</evidence>
<gene>
    <name evidence="3" type="ORF">EV666_10112</name>
</gene>
<keyword evidence="4" id="KW-1185">Reference proteome</keyword>
<dbReference type="Pfam" id="PF14316">
    <property type="entry name" value="DUF4381"/>
    <property type="match status" value="1"/>
</dbReference>
<keyword evidence="2" id="KW-1133">Transmembrane helix</keyword>
<sequence>MTANPADLANLADIVLTAPPPWWPPAPGVWIVAGALVAALAVALWRCLRRYQANAFLRRAAVELDAVAARSWPDAAAMETAVSSILKRVALVAYGRGQVAELTGAAWMEFLARTTPAGRAPPRFTAPLPPPGDKPDSVGAPVDGKGAPVAAARGWLHARKARKSRLAGKEEA</sequence>
<reference evidence="3 4" key="1">
    <citation type="submission" date="2019-03" db="EMBL/GenBank/DDBJ databases">
        <title>Genomic Encyclopedia of Type Strains, Phase IV (KMG-IV): sequencing the most valuable type-strain genomes for metagenomic binning, comparative biology and taxonomic classification.</title>
        <authorList>
            <person name="Goeker M."/>
        </authorList>
    </citation>
    <scope>NUCLEOTIDE SEQUENCE [LARGE SCALE GENOMIC DNA]</scope>
    <source>
        <strain evidence="3 4">DSM 22958</strain>
    </source>
</reference>
<comment type="caution">
    <text evidence="3">The sequence shown here is derived from an EMBL/GenBank/DDBJ whole genome shotgun (WGS) entry which is preliminary data.</text>
</comment>
<dbReference type="RefSeq" id="WP_132001081.1">
    <property type="nucleotide sequence ID" value="NZ_JBHUNN010000002.1"/>
</dbReference>
<feature type="region of interest" description="Disordered" evidence="1">
    <location>
        <begin position="118"/>
        <end position="146"/>
    </location>
</feature>
<feature type="transmembrane region" description="Helical" evidence="2">
    <location>
        <begin position="29"/>
        <end position="48"/>
    </location>
</feature>
<keyword evidence="2" id="KW-0472">Membrane</keyword>